<protein>
    <recommendedName>
        <fullName evidence="13">EamA domain-containing protein</fullName>
    </recommendedName>
</protein>
<evidence type="ECO:0000256" key="12">
    <source>
        <dbReference type="SAM" id="Phobius"/>
    </source>
</evidence>
<organism evidence="14 15">
    <name type="scientific">Calderihabitans maritimus</name>
    <dbReference type="NCBI Taxonomy" id="1246530"/>
    <lineage>
        <taxon>Bacteria</taxon>
        <taxon>Bacillati</taxon>
        <taxon>Bacillota</taxon>
        <taxon>Clostridia</taxon>
        <taxon>Neomoorellales</taxon>
        <taxon>Calderihabitantaceae</taxon>
        <taxon>Calderihabitans</taxon>
    </lineage>
</organism>
<keyword evidence="6" id="KW-0441">Lipid A biosynthesis</keyword>
<dbReference type="InterPro" id="IPR000390">
    <property type="entry name" value="Small_drug/metabolite_transptr"/>
</dbReference>
<comment type="subcellular location">
    <subcellularLocation>
        <location evidence="1">Cell membrane</location>
        <topology evidence="1">Multi-pass membrane protein</topology>
    </subcellularLocation>
</comment>
<proteinExistence type="inferred from homology"/>
<dbReference type="RefSeq" id="WP_088554556.1">
    <property type="nucleotide sequence ID" value="NZ_BDGJ01000139.1"/>
</dbReference>
<reference evidence="15" key="1">
    <citation type="journal article" date="2017" name="Appl. Environ. Microbiol.">
        <title>Genomic analysis of Calderihabitans maritimus KKC1, a thermophilic hydrogenogenic carboxydotrophic bacterium isolated from marine sediment.</title>
        <authorList>
            <person name="Omae K."/>
            <person name="Yoneda Y."/>
            <person name="Fukuyama Y."/>
            <person name="Yoshida T."/>
            <person name="Sako Y."/>
        </authorList>
    </citation>
    <scope>NUCLEOTIDE SEQUENCE [LARGE SCALE GENOMIC DNA]</scope>
    <source>
        <strain evidence="15">KKC1</strain>
    </source>
</reference>
<keyword evidence="4" id="KW-0444">Lipid biosynthesis</keyword>
<keyword evidence="10" id="KW-0443">Lipid metabolism</keyword>
<dbReference type="GO" id="GO:0009103">
    <property type="term" value="P:lipopolysaccharide biosynthetic process"/>
    <property type="evidence" value="ECO:0007669"/>
    <property type="project" value="UniProtKB-KW"/>
</dbReference>
<dbReference type="GO" id="GO:0022857">
    <property type="term" value="F:transmembrane transporter activity"/>
    <property type="evidence" value="ECO:0007669"/>
    <property type="project" value="InterPro"/>
</dbReference>
<dbReference type="AlphaFoldDB" id="A0A1Z5HV46"/>
<dbReference type="InterPro" id="IPR000620">
    <property type="entry name" value="EamA_dom"/>
</dbReference>
<evidence type="ECO:0000256" key="10">
    <source>
        <dbReference type="ARBA" id="ARBA00023098"/>
    </source>
</evidence>
<evidence type="ECO:0000256" key="4">
    <source>
        <dbReference type="ARBA" id="ARBA00022516"/>
    </source>
</evidence>
<comment type="caution">
    <text evidence="14">The sequence shown here is derived from an EMBL/GenBank/DDBJ whole genome shotgun (WGS) entry which is preliminary data.</text>
</comment>
<evidence type="ECO:0000256" key="8">
    <source>
        <dbReference type="ARBA" id="ARBA00022985"/>
    </source>
</evidence>
<evidence type="ECO:0000313" key="14">
    <source>
        <dbReference type="EMBL" id="GAW93409.1"/>
    </source>
</evidence>
<sequence>MILVLAVLNALLLVTGQIFWKLGLNRAGEFSWTNVWPVFSSPAVLAGIGIYVLSLFLWFYLLSRASLSFIYPVQSLAYVFGVLAGLFLFGETVPPVRWAGVLLIVVGVYLVVRG</sequence>
<keyword evidence="9 12" id="KW-1133">Transmembrane helix</keyword>
<keyword evidence="11 12" id="KW-0472">Membrane</keyword>
<evidence type="ECO:0000256" key="6">
    <source>
        <dbReference type="ARBA" id="ARBA00022556"/>
    </source>
</evidence>
<evidence type="ECO:0000256" key="2">
    <source>
        <dbReference type="ARBA" id="ARBA00007362"/>
    </source>
</evidence>
<evidence type="ECO:0000256" key="1">
    <source>
        <dbReference type="ARBA" id="ARBA00004651"/>
    </source>
</evidence>
<evidence type="ECO:0000256" key="9">
    <source>
        <dbReference type="ARBA" id="ARBA00022989"/>
    </source>
</evidence>
<dbReference type="EMBL" id="BDGJ01000139">
    <property type="protein sequence ID" value="GAW93409.1"/>
    <property type="molecule type" value="Genomic_DNA"/>
</dbReference>
<dbReference type="OrthoDB" id="513492at2"/>
<keyword evidence="7 12" id="KW-0812">Transmembrane</keyword>
<evidence type="ECO:0000256" key="11">
    <source>
        <dbReference type="ARBA" id="ARBA00023136"/>
    </source>
</evidence>
<dbReference type="PANTHER" id="PTHR30561:SF9">
    <property type="entry name" value="4-AMINO-4-DEOXY-L-ARABINOSE-PHOSPHOUNDECAPRENOL FLIPPASE SUBUNIT ARNF-RELATED"/>
    <property type="match status" value="1"/>
</dbReference>
<dbReference type="PANTHER" id="PTHR30561">
    <property type="entry name" value="SMR FAMILY PROTON-DEPENDENT DRUG EFFLUX TRANSPORTER SUGE"/>
    <property type="match status" value="1"/>
</dbReference>
<accession>A0A1Z5HV46</accession>
<keyword evidence="3" id="KW-1003">Cell membrane</keyword>
<evidence type="ECO:0000256" key="5">
    <source>
        <dbReference type="ARBA" id="ARBA00022519"/>
    </source>
</evidence>
<feature type="transmembrane region" description="Helical" evidence="12">
    <location>
        <begin position="95"/>
        <end position="112"/>
    </location>
</feature>
<feature type="domain" description="EamA" evidence="13">
    <location>
        <begin position="32"/>
        <end position="112"/>
    </location>
</feature>
<dbReference type="Proteomes" id="UP000197032">
    <property type="component" value="Unassembled WGS sequence"/>
</dbReference>
<feature type="transmembrane region" description="Helical" evidence="12">
    <location>
        <begin position="69"/>
        <end position="89"/>
    </location>
</feature>
<dbReference type="InterPro" id="IPR037185">
    <property type="entry name" value="EmrE-like"/>
</dbReference>
<evidence type="ECO:0000259" key="13">
    <source>
        <dbReference type="Pfam" id="PF00892"/>
    </source>
</evidence>
<keyword evidence="8" id="KW-0448">Lipopolysaccharide biosynthesis</keyword>
<keyword evidence="5" id="KW-0997">Cell inner membrane</keyword>
<gene>
    <name evidence="14" type="ORF">KKC1_25430</name>
</gene>
<dbReference type="Pfam" id="PF00892">
    <property type="entry name" value="EamA"/>
    <property type="match status" value="1"/>
</dbReference>
<dbReference type="Gene3D" id="1.10.3730.20">
    <property type="match status" value="1"/>
</dbReference>
<keyword evidence="15" id="KW-1185">Reference proteome</keyword>
<dbReference type="GO" id="GO:0005886">
    <property type="term" value="C:plasma membrane"/>
    <property type="evidence" value="ECO:0007669"/>
    <property type="project" value="UniProtKB-SubCell"/>
</dbReference>
<comment type="similarity">
    <text evidence="2">Belongs to the EamA transporter family.</text>
</comment>
<evidence type="ECO:0000256" key="3">
    <source>
        <dbReference type="ARBA" id="ARBA00022475"/>
    </source>
</evidence>
<evidence type="ECO:0000313" key="15">
    <source>
        <dbReference type="Proteomes" id="UP000197032"/>
    </source>
</evidence>
<feature type="transmembrane region" description="Helical" evidence="12">
    <location>
        <begin position="40"/>
        <end position="62"/>
    </location>
</feature>
<evidence type="ECO:0000256" key="7">
    <source>
        <dbReference type="ARBA" id="ARBA00022692"/>
    </source>
</evidence>
<name>A0A1Z5HV46_9FIRM</name>
<dbReference type="SUPFAM" id="SSF103481">
    <property type="entry name" value="Multidrug resistance efflux transporter EmrE"/>
    <property type="match status" value="1"/>
</dbReference>